<dbReference type="Gene3D" id="1.10.287.130">
    <property type="match status" value="1"/>
</dbReference>
<evidence type="ECO:0000313" key="16">
    <source>
        <dbReference type="EMBL" id="HJD97792.1"/>
    </source>
</evidence>
<dbReference type="Proteomes" id="UP000698963">
    <property type="component" value="Unassembled WGS sequence"/>
</dbReference>
<keyword evidence="7" id="KW-0547">Nucleotide-binding</keyword>
<dbReference type="CDD" id="cd00082">
    <property type="entry name" value="HisKA"/>
    <property type="match status" value="1"/>
</dbReference>
<dbReference type="InterPro" id="IPR003660">
    <property type="entry name" value="HAMP_dom"/>
</dbReference>
<dbReference type="SMART" id="SM00387">
    <property type="entry name" value="HATPase_c"/>
    <property type="match status" value="1"/>
</dbReference>
<evidence type="ECO:0000256" key="7">
    <source>
        <dbReference type="ARBA" id="ARBA00022741"/>
    </source>
</evidence>
<comment type="catalytic activity">
    <reaction evidence="1">
        <text>ATP + protein L-histidine = ADP + protein N-phospho-L-histidine.</text>
        <dbReference type="EC" id="2.7.13.3"/>
    </reaction>
</comment>
<dbReference type="Gene3D" id="1.20.5.1040">
    <property type="entry name" value="Sensor protein qsec"/>
    <property type="match status" value="2"/>
</dbReference>
<feature type="transmembrane region" description="Helical" evidence="13">
    <location>
        <begin position="218"/>
        <end position="236"/>
    </location>
</feature>
<dbReference type="SUPFAM" id="SSF55874">
    <property type="entry name" value="ATPase domain of HSP90 chaperone/DNA topoisomerase II/histidine kinase"/>
    <property type="match status" value="1"/>
</dbReference>
<reference evidence="16" key="2">
    <citation type="submission" date="2021-09" db="EMBL/GenBank/DDBJ databases">
        <authorList>
            <person name="Gilroy R."/>
        </authorList>
    </citation>
    <scope>NUCLEOTIDE SEQUENCE</scope>
    <source>
        <strain evidence="16">ChiGjej2B2-19336</strain>
    </source>
</reference>
<dbReference type="InterPro" id="IPR036890">
    <property type="entry name" value="HATPase_C_sf"/>
</dbReference>
<dbReference type="FunFam" id="1.10.287.130:FF:000035">
    <property type="entry name" value="Two-component sensor histidine kinase"/>
    <property type="match status" value="1"/>
</dbReference>
<proteinExistence type="predicted"/>
<dbReference type="EC" id="2.7.13.3" evidence="3"/>
<dbReference type="PROSITE" id="PS50109">
    <property type="entry name" value="HIS_KIN"/>
    <property type="match status" value="1"/>
</dbReference>
<dbReference type="GO" id="GO:0005886">
    <property type="term" value="C:plasma membrane"/>
    <property type="evidence" value="ECO:0007669"/>
    <property type="project" value="TreeGrafter"/>
</dbReference>
<evidence type="ECO:0000256" key="5">
    <source>
        <dbReference type="ARBA" id="ARBA00022679"/>
    </source>
</evidence>
<evidence type="ECO:0000259" key="15">
    <source>
        <dbReference type="PROSITE" id="PS50885"/>
    </source>
</evidence>
<feature type="domain" description="HAMP" evidence="15">
    <location>
        <begin position="237"/>
        <end position="289"/>
    </location>
</feature>
<evidence type="ECO:0000256" key="3">
    <source>
        <dbReference type="ARBA" id="ARBA00012438"/>
    </source>
</evidence>
<dbReference type="Gene3D" id="3.30.565.10">
    <property type="entry name" value="Histidine kinase-like ATPase, C-terminal domain"/>
    <property type="match status" value="1"/>
</dbReference>
<dbReference type="PANTHER" id="PTHR45436">
    <property type="entry name" value="SENSOR HISTIDINE KINASE YKOH"/>
    <property type="match status" value="1"/>
</dbReference>
<evidence type="ECO:0000313" key="17">
    <source>
        <dbReference type="Proteomes" id="UP000698963"/>
    </source>
</evidence>
<evidence type="ECO:0000256" key="11">
    <source>
        <dbReference type="ARBA" id="ARBA00023012"/>
    </source>
</evidence>
<dbReference type="GO" id="GO:0005524">
    <property type="term" value="F:ATP binding"/>
    <property type="evidence" value="ECO:0007669"/>
    <property type="project" value="UniProtKB-KW"/>
</dbReference>
<evidence type="ECO:0000256" key="9">
    <source>
        <dbReference type="ARBA" id="ARBA00022840"/>
    </source>
</evidence>
<evidence type="ECO:0000256" key="8">
    <source>
        <dbReference type="ARBA" id="ARBA00022777"/>
    </source>
</evidence>
<reference evidence="16" key="1">
    <citation type="journal article" date="2021" name="PeerJ">
        <title>Extensive microbial diversity within the chicken gut microbiome revealed by metagenomics and culture.</title>
        <authorList>
            <person name="Gilroy R."/>
            <person name="Ravi A."/>
            <person name="Getino M."/>
            <person name="Pursley I."/>
            <person name="Horton D.L."/>
            <person name="Alikhan N.F."/>
            <person name="Baker D."/>
            <person name="Gharbi K."/>
            <person name="Hall N."/>
            <person name="Watson M."/>
            <person name="Adriaenssens E.M."/>
            <person name="Foster-Nyarko E."/>
            <person name="Jarju S."/>
            <person name="Secka A."/>
            <person name="Antonio M."/>
            <person name="Oren A."/>
            <person name="Chaudhuri R.R."/>
            <person name="La Ragione R."/>
            <person name="Hildebrand F."/>
            <person name="Pallen M.J."/>
        </authorList>
    </citation>
    <scope>NUCLEOTIDE SEQUENCE</scope>
    <source>
        <strain evidence="16">ChiGjej2B2-19336</strain>
    </source>
</reference>
<evidence type="ECO:0000256" key="1">
    <source>
        <dbReference type="ARBA" id="ARBA00000085"/>
    </source>
</evidence>
<evidence type="ECO:0000256" key="12">
    <source>
        <dbReference type="ARBA" id="ARBA00023136"/>
    </source>
</evidence>
<keyword evidence="6 13" id="KW-0812">Transmembrane</keyword>
<dbReference type="SUPFAM" id="SSF47384">
    <property type="entry name" value="Homodimeric domain of signal transducing histidine kinase"/>
    <property type="match status" value="1"/>
</dbReference>
<evidence type="ECO:0000256" key="6">
    <source>
        <dbReference type="ARBA" id="ARBA00022692"/>
    </source>
</evidence>
<keyword evidence="11" id="KW-0902">Two-component regulatory system</keyword>
<dbReference type="PROSITE" id="PS50885">
    <property type="entry name" value="HAMP"/>
    <property type="match status" value="1"/>
</dbReference>
<keyword evidence="9" id="KW-0067">ATP-binding</keyword>
<evidence type="ECO:0000256" key="2">
    <source>
        <dbReference type="ARBA" id="ARBA00004141"/>
    </source>
</evidence>
<evidence type="ECO:0000259" key="14">
    <source>
        <dbReference type="PROSITE" id="PS50109"/>
    </source>
</evidence>
<comment type="caution">
    <text evidence="16">The sequence shown here is derived from an EMBL/GenBank/DDBJ whole genome shotgun (WGS) entry which is preliminary data.</text>
</comment>
<dbReference type="InterPro" id="IPR003661">
    <property type="entry name" value="HisK_dim/P_dom"/>
</dbReference>
<evidence type="ECO:0000256" key="13">
    <source>
        <dbReference type="SAM" id="Phobius"/>
    </source>
</evidence>
<dbReference type="InterPro" id="IPR003594">
    <property type="entry name" value="HATPase_dom"/>
</dbReference>
<dbReference type="InterPro" id="IPR036097">
    <property type="entry name" value="HisK_dim/P_sf"/>
</dbReference>
<dbReference type="Pfam" id="PF00512">
    <property type="entry name" value="HisKA"/>
    <property type="match status" value="1"/>
</dbReference>
<feature type="domain" description="Histidine kinase" evidence="14">
    <location>
        <begin position="297"/>
        <end position="494"/>
    </location>
</feature>
<dbReference type="GO" id="GO:0000155">
    <property type="term" value="F:phosphorelay sensor kinase activity"/>
    <property type="evidence" value="ECO:0007669"/>
    <property type="project" value="InterPro"/>
</dbReference>
<dbReference type="RefSeq" id="WP_304122837.1">
    <property type="nucleotide sequence ID" value="NZ_DYZA01000183.1"/>
</dbReference>
<sequence length="516" mass="57189">MKQRIAHVLKSLLRSAGKLLGPATARAGSSAPGLFASACGLLPSLWKRILAMPVSRRSLRLRLSVFFSLFMVAAWLAAALFAWQACRDSIDEFFDSRQMLVARLLATADISFTGKEMPKMKEMLPGVDKHAFGDVEEEAIDLAVFSPDGQMLFSHGKTGRRFLFEPERRGFVETPLRGDDEIWRILWMDSTDGRRVIAMGQELDYRADMALDMLEEQIMPWLILLPVLLTGLFVLLTRELAPLRAMATALRERRPEESSPLDTGRLPSEVLPMAEALNGFFARTEAMLARERSFISDAAHELRTPLAGLRIQAQVAAQPGIDEETRREALSFLRQGIDRCARLMEQILALSRLEAQGLSGNNPAEGSEVGWAALLEELLPLYRPKLEERRIRMESQISSLNSSVQGNSALLSMLLRNILENASAYTPEGGLIRLTLGQQSLTVQNDCAPLPDEYAARLGERFFRPPGQEKAGSGLGLSIMARIAALHGFRLEKGIKKDAPGFSPSSFLVALSWERG</sequence>
<organism evidence="16 17">
    <name type="scientific">Mailhella massiliensis</name>
    <dbReference type="NCBI Taxonomy" id="1903261"/>
    <lineage>
        <taxon>Bacteria</taxon>
        <taxon>Pseudomonadati</taxon>
        <taxon>Thermodesulfobacteriota</taxon>
        <taxon>Desulfovibrionia</taxon>
        <taxon>Desulfovibrionales</taxon>
        <taxon>Desulfovibrionaceae</taxon>
        <taxon>Mailhella</taxon>
    </lineage>
</organism>
<dbReference type="PANTHER" id="PTHR45436:SF14">
    <property type="entry name" value="SENSOR PROTEIN QSEC"/>
    <property type="match status" value="1"/>
</dbReference>
<name>A0A921AXQ7_9BACT</name>
<protein>
    <recommendedName>
        <fullName evidence="3">histidine kinase</fullName>
        <ecNumber evidence="3">2.7.13.3</ecNumber>
    </recommendedName>
</protein>
<evidence type="ECO:0000256" key="10">
    <source>
        <dbReference type="ARBA" id="ARBA00022989"/>
    </source>
</evidence>
<keyword evidence="5" id="KW-0808">Transferase</keyword>
<keyword evidence="8" id="KW-0418">Kinase</keyword>
<keyword evidence="10 13" id="KW-1133">Transmembrane helix</keyword>
<accession>A0A921AXQ7</accession>
<evidence type="ECO:0000256" key="4">
    <source>
        <dbReference type="ARBA" id="ARBA00022553"/>
    </source>
</evidence>
<dbReference type="AlphaFoldDB" id="A0A921AXQ7"/>
<keyword evidence="12 13" id="KW-0472">Membrane</keyword>
<keyword evidence="4" id="KW-0597">Phosphoprotein</keyword>
<dbReference type="Pfam" id="PF02518">
    <property type="entry name" value="HATPase_c"/>
    <property type="match status" value="1"/>
</dbReference>
<dbReference type="SMART" id="SM00388">
    <property type="entry name" value="HisKA"/>
    <property type="match status" value="1"/>
</dbReference>
<dbReference type="InterPro" id="IPR005467">
    <property type="entry name" value="His_kinase_dom"/>
</dbReference>
<dbReference type="EMBL" id="DYZA01000183">
    <property type="protein sequence ID" value="HJD97792.1"/>
    <property type="molecule type" value="Genomic_DNA"/>
</dbReference>
<comment type="subcellular location">
    <subcellularLocation>
        <location evidence="2">Membrane</location>
        <topology evidence="2">Multi-pass membrane protein</topology>
    </subcellularLocation>
</comment>
<gene>
    <name evidence="16" type="ORF">K8W16_09130</name>
</gene>
<feature type="transmembrane region" description="Helical" evidence="13">
    <location>
        <begin position="63"/>
        <end position="83"/>
    </location>
</feature>
<dbReference type="InterPro" id="IPR050428">
    <property type="entry name" value="TCS_sensor_his_kinase"/>
</dbReference>